<dbReference type="GO" id="GO:0004719">
    <property type="term" value="F:protein-L-isoaspartate (D-aspartate) O-methyltransferase activity"/>
    <property type="evidence" value="ECO:0007669"/>
    <property type="project" value="UniProtKB-EC"/>
</dbReference>
<keyword evidence="6" id="KW-0489">Methyltransferase</keyword>
<dbReference type="PANTHER" id="PTHR11579">
    <property type="entry name" value="PROTEIN-L-ISOASPARTATE O-METHYLTRANSFERASE"/>
    <property type="match status" value="1"/>
</dbReference>
<evidence type="ECO:0000256" key="4">
    <source>
        <dbReference type="ARBA" id="ARBA00013346"/>
    </source>
</evidence>
<comment type="subcellular location">
    <subcellularLocation>
        <location evidence="1">Cytoplasm</location>
    </subcellularLocation>
</comment>
<evidence type="ECO:0000256" key="2">
    <source>
        <dbReference type="ARBA" id="ARBA00005369"/>
    </source>
</evidence>
<organism evidence="12 13">
    <name type="scientific">Hyella patelloides LEGE 07179</name>
    <dbReference type="NCBI Taxonomy" id="945734"/>
    <lineage>
        <taxon>Bacteria</taxon>
        <taxon>Bacillati</taxon>
        <taxon>Cyanobacteriota</taxon>
        <taxon>Cyanophyceae</taxon>
        <taxon>Pleurocapsales</taxon>
        <taxon>Hyellaceae</taxon>
        <taxon>Hyella</taxon>
    </lineage>
</organism>
<dbReference type="Pfam" id="PF01135">
    <property type="entry name" value="PCMT"/>
    <property type="match status" value="1"/>
</dbReference>
<evidence type="ECO:0000256" key="3">
    <source>
        <dbReference type="ARBA" id="ARBA00011890"/>
    </source>
</evidence>
<dbReference type="EC" id="2.1.1.77" evidence="3"/>
<evidence type="ECO:0000256" key="8">
    <source>
        <dbReference type="ARBA" id="ARBA00022691"/>
    </source>
</evidence>
<dbReference type="CDD" id="cd02440">
    <property type="entry name" value="AdoMet_MTases"/>
    <property type="match status" value="1"/>
</dbReference>
<evidence type="ECO:0000256" key="9">
    <source>
        <dbReference type="ARBA" id="ARBA00030757"/>
    </source>
</evidence>
<dbReference type="OrthoDB" id="9772751at2"/>
<keyword evidence="5" id="KW-0963">Cytoplasm</keyword>
<accession>A0A563VNK7</accession>
<keyword evidence="8" id="KW-0949">S-adenosyl-L-methionine</keyword>
<dbReference type="Proteomes" id="UP000320055">
    <property type="component" value="Unassembled WGS sequence"/>
</dbReference>
<dbReference type="InterPro" id="IPR000682">
    <property type="entry name" value="PCMT"/>
</dbReference>
<protein>
    <recommendedName>
        <fullName evidence="4">Protein-L-isoaspartate O-methyltransferase</fullName>
        <ecNumber evidence="3">2.1.1.77</ecNumber>
    </recommendedName>
    <alternativeName>
        <fullName evidence="11">L-isoaspartyl protein carboxyl methyltransferase</fullName>
    </alternativeName>
    <alternativeName>
        <fullName evidence="9">Protein L-isoaspartyl methyltransferase</fullName>
    </alternativeName>
    <alternativeName>
        <fullName evidence="10">Protein-beta-aspartate methyltransferase</fullName>
    </alternativeName>
</protein>
<dbReference type="InterPro" id="IPR029063">
    <property type="entry name" value="SAM-dependent_MTases_sf"/>
</dbReference>
<dbReference type="AlphaFoldDB" id="A0A563VNK7"/>
<dbReference type="GO" id="GO:0032259">
    <property type="term" value="P:methylation"/>
    <property type="evidence" value="ECO:0007669"/>
    <property type="project" value="UniProtKB-KW"/>
</dbReference>
<evidence type="ECO:0000256" key="1">
    <source>
        <dbReference type="ARBA" id="ARBA00004496"/>
    </source>
</evidence>
<sequence length="198" mass="21870">MSGNNFLKSDLITNSISKVDRFFYTHYENGSQVHQISAERLIEQMIQMLNPNSGDRILEIGTGSGYSTAILSHIVGKNGTVISVDIDPNMVERASQILSRDGCNNVSVFLGNGKIGLREKAPYDKIIAWASAEGEILLPIANQLVSDGIVVCPLREKDNSYIASFRKNQTGELEEIARISGGFIPMTDTPFYPWLEEN</sequence>
<keyword evidence="13" id="KW-1185">Reference proteome</keyword>
<gene>
    <name evidence="12" type="ORF">H1P_1690014</name>
</gene>
<reference evidence="12 13" key="1">
    <citation type="submission" date="2019-01" db="EMBL/GenBank/DDBJ databases">
        <authorList>
            <person name="Brito A."/>
        </authorList>
    </citation>
    <scope>NUCLEOTIDE SEQUENCE [LARGE SCALE GENOMIC DNA]</scope>
    <source>
        <strain evidence="12">1</strain>
    </source>
</reference>
<evidence type="ECO:0000256" key="7">
    <source>
        <dbReference type="ARBA" id="ARBA00022679"/>
    </source>
</evidence>
<name>A0A563VNK7_9CYAN</name>
<evidence type="ECO:0000256" key="5">
    <source>
        <dbReference type="ARBA" id="ARBA00022490"/>
    </source>
</evidence>
<evidence type="ECO:0000256" key="11">
    <source>
        <dbReference type="ARBA" id="ARBA00031350"/>
    </source>
</evidence>
<proteinExistence type="inferred from homology"/>
<dbReference type="GO" id="GO:0005737">
    <property type="term" value="C:cytoplasm"/>
    <property type="evidence" value="ECO:0007669"/>
    <property type="project" value="UniProtKB-SubCell"/>
</dbReference>
<dbReference type="RefSeq" id="WP_144871010.1">
    <property type="nucleotide sequence ID" value="NZ_LR213920.1"/>
</dbReference>
<evidence type="ECO:0000256" key="10">
    <source>
        <dbReference type="ARBA" id="ARBA00031323"/>
    </source>
</evidence>
<comment type="similarity">
    <text evidence="2">Belongs to the methyltransferase superfamily. L-isoaspartyl/D-aspartyl protein methyltransferase family.</text>
</comment>
<dbReference type="EMBL" id="CAACVJ010000078">
    <property type="protein sequence ID" value="VEP12865.1"/>
    <property type="molecule type" value="Genomic_DNA"/>
</dbReference>
<dbReference type="SUPFAM" id="SSF53335">
    <property type="entry name" value="S-adenosyl-L-methionine-dependent methyltransferases"/>
    <property type="match status" value="1"/>
</dbReference>
<evidence type="ECO:0000313" key="12">
    <source>
        <dbReference type="EMBL" id="VEP12865.1"/>
    </source>
</evidence>
<evidence type="ECO:0000313" key="13">
    <source>
        <dbReference type="Proteomes" id="UP000320055"/>
    </source>
</evidence>
<keyword evidence="7" id="KW-0808">Transferase</keyword>
<dbReference type="Gene3D" id="3.40.50.150">
    <property type="entry name" value="Vaccinia Virus protein VP39"/>
    <property type="match status" value="1"/>
</dbReference>
<evidence type="ECO:0000256" key="6">
    <source>
        <dbReference type="ARBA" id="ARBA00022603"/>
    </source>
</evidence>
<dbReference type="PROSITE" id="PS01279">
    <property type="entry name" value="PCMT"/>
    <property type="match status" value="1"/>
</dbReference>
<dbReference type="PANTHER" id="PTHR11579:SF0">
    <property type="entry name" value="PROTEIN-L-ISOASPARTATE(D-ASPARTATE) O-METHYLTRANSFERASE"/>
    <property type="match status" value="1"/>
</dbReference>